<dbReference type="InterPro" id="IPR014031">
    <property type="entry name" value="Ketoacyl_synth_C"/>
</dbReference>
<dbReference type="GO" id="GO:0006633">
    <property type="term" value="P:fatty acid biosynthetic process"/>
    <property type="evidence" value="ECO:0007669"/>
    <property type="project" value="TreeGrafter"/>
</dbReference>
<dbReference type="InterPro" id="IPR042104">
    <property type="entry name" value="PKS_dehydratase_sf"/>
</dbReference>
<dbReference type="GO" id="GO:0031177">
    <property type="term" value="F:phosphopantetheine binding"/>
    <property type="evidence" value="ECO:0007669"/>
    <property type="project" value="InterPro"/>
</dbReference>
<evidence type="ECO:0000259" key="9">
    <source>
        <dbReference type="PROSITE" id="PS50075"/>
    </source>
</evidence>
<dbReference type="InterPro" id="IPR049900">
    <property type="entry name" value="PKS_mFAS_DH"/>
</dbReference>
<comment type="cofactor">
    <cofactor evidence="1">
        <name>pantetheine 4'-phosphate</name>
        <dbReference type="ChEBI" id="CHEBI:47942"/>
    </cofactor>
</comment>
<dbReference type="Gene3D" id="3.30.70.3290">
    <property type="match status" value="1"/>
</dbReference>
<dbReference type="InterPro" id="IPR036736">
    <property type="entry name" value="ACP-like_sf"/>
</dbReference>
<dbReference type="Pfam" id="PF16073">
    <property type="entry name" value="SAT"/>
    <property type="match status" value="1"/>
</dbReference>
<dbReference type="GeneID" id="71994042"/>
<evidence type="ECO:0000256" key="3">
    <source>
        <dbReference type="ARBA" id="ARBA00022553"/>
    </source>
</evidence>
<feature type="active site" description="Proton acceptor; for dehydratase activity" evidence="7">
    <location>
        <position position="1373"/>
    </location>
</feature>
<dbReference type="Pfam" id="PF22621">
    <property type="entry name" value="CurL-like_PKS_C"/>
    <property type="match status" value="1"/>
</dbReference>
<dbReference type="InterPro" id="IPR001031">
    <property type="entry name" value="Thioesterase"/>
</dbReference>
<evidence type="ECO:0000256" key="6">
    <source>
        <dbReference type="ARBA" id="ARBA00023268"/>
    </source>
</evidence>
<dbReference type="InterPro" id="IPR030918">
    <property type="entry name" value="PT_fungal_PKS"/>
</dbReference>
<dbReference type="OrthoDB" id="329835at2759"/>
<dbReference type="GO" id="GO:0044550">
    <property type="term" value="P:secondary metabolite biosynthetic process"/>
    <property type="evidence" value="ECO:0007669"/>
    <property type="project" value="TreeGrafter"/>
</dbReference>
<feature type="domain" description="Carrier" evidence="9">
    <location>
        <begin position="1862"/>
        <end position="1938"/>
    </location>
</feature>
<dbReference type="InterPro" id="IPR016039">
    <property type="entry name" value="Thiolase-like"/>
</dbReference>
<proteinExistence type="predicted"/>
<dbReference type="InterPro" id="IPR020841">
    <property type="entry name" value="PKS_Beta-ketoAc_synthase_dom"/>
</dbReference>
<sequence>MAHSNATRVLVFGDQTYDFVPKLRELFQVKDNPILTAFLEQSHYVVRAQMIQSLPPAEHKAARTFDLADMLKKYVAGKLSPAFQTALSCITQLGVFMREFHDFTKPYPRHDSSYVLGICTGSLAAAAVSSSSSLSELLPIAVQTALIAFRLGLCVTDMRDRLESATEDRTQPWSVVLFDTNEQTAVQAIKDFCASNVLPKTKQPWITSASSKTTTVSGAPRILKKLVQEPALKDKKTRNIPIYVPAHNPALFTPEDVKSILETTPVDTWSNYPAKLPFISSVSGKLAWADNYLAVIQLALNQCLLESIGWGHVETELPRLLKFRGAQNVLITPITTSTDRALSAALGSTIANIEVEKASTGEAYAHRPGSGKSKLAIVSMSGRFPEAQSTDSFWDLLYKGLDVVKEVPKRRWDVTTHVDPTGRARNKGATKWGCWLDFAGEFDPRFFSISPKEAPQMDPAQRMALMSTYEAMERGGIVPDTTPSTQRNRIGVFHGVTSNDWMETNTAQNIDTYFITGGNRGFIPGRINFCFEFSGPSYTNDTACSSSLAAIHLACNSLWHGDCDTAVAGGTNMIFTPDGHAGLDKGFFLSRTGNCKPFDDKADGYCRAEGVGTVMIKRLEDALADGDPIIGTILDAKTNHSAMSDSMTRPFVPAQIDNMEACLSTAGVDATSLDYIEMHGTGTQVGDAVEMESVLSVFAPNEQLRTKEQPLYVGSAKANIGHGEGVSGVTSLIKVLLMFQNNTIPPHCGIKPGSRINHNYPDLAARNVHIAFEPKPFLRREGRARRVLINNFSAAGGNTALLIEDSPDRMPVQTQDPRTAHTVTVSGHVGKSLSNNLSLLLTHLKKNPTASLPHLSYTTTARRWHHLHRVAVSGTSIADITAKLEKAVENKDGVNRPKAKPSVFFAFTGQGSQYLGMGRQLYDSYPKFRAELQRYDRLAQSHGFPSFAHIFTTASGDVEQNLPIVVQLAITALQMALFNLLTSFGLKASAVVGHSLGEYAALYAAGVLSASDTIYLVGKRAELLQERCQRGTHSMLACKASEWSLAEVTAGTDVEVACVNGPEDTVLSGTVEEVAGVQQVLSQKGVKATMLKLPFAFHSAQVQPILEDFEHLASGATFEKPKLAVLSPLLGSVVEKEGVVGPAYLARHCREAVRMVKALETAKEKGTISEKTIVIEIGPKPLLCGMIKNILGQSVTALPTLKDKGPDVWTNLSTIFTTLYTGGLDVNWTAVHAPFEAAKTVIQLPDYGWDLKDYFIQYEGDWVLHRHKIHCNCADEGKDVHDTSHYCPGKHTFVENVVVPGGAQAQKAIAAAPSDKPAKKMSKLDPTKEAYPGIPITTTVHKVIEEKTEPLGAHFTVETDISRPDVNSIAQGHTVDDIPLCTPSFYADIALQVGKYAMDRIRAGHPGAGAIDGRVDVTDLVVDKALIPHGKAPQLLRTTVTMSWPPKMAATTRSAKVTFKTYTADGKLDTDHAYCTVRFTTDAQQKSLQKKVPEYKAAIESLRARMKKGELVHYNTKSGYKLMSSMAHFHPDYKLLNNLILNEAENEAVSVMNFSTCTDAGTYAAHPAYVDAITQVGGFAMNAKDDTDIDKEVYVNHGWESFQVYKPLVKEKQYVVYSKMAKDPKGDLVHGDTIVLDGDEVVAFFRGLSLRSVPRKALRAVLQSAMDKGIRQRGGKPGAAKGAAAMPVAKAKPAPVVAPKASPVAAVPSTPKPAPPPAPKPAALKVVVKADNGKVDEALKIISEESGIALDELTDDSNFTDMGVDSLSSMVITSRLREDLELYLAPDFALFADCPIVASLREFLGGSAGASSAAEEFGEPTPVAETAPEPVPAPAPAPMQAAPKTVAPPKPVITTPAAPVSSKVFDDALQIVSEESGIALDELTDDSNFTDMGVDSLSSMVITSRLREDLELELEPEWALFADCPTVASLRDFLRGSAAAVPANQDTPVDTTATEIEAPVPTEAPAYIPDASQGEVDEAVREVLGDDPPYRPATQQPSTASLAANTEALDAALRIIAEESGVAAEDFADDTIFSDSGIDSLCSMVISSRFREELELDLDSQFSLFVDLPTVAQLREYVTGPSSSADSDNSSVTSAPADIATPPHSDSGHSSDTEPDDEPTPTLKSDLTLTDTCRATNSVILQGMPRIASKILFLLPDGGGSASSYSIIPKLRSDVAVVGINCPYARDPENMTCTHQAMMRSFVNEIKRRQPKGPYHLGGWSSGGAFAYVTAETLINQGEEVASLFIFDAPVPQVMEKLPREFYEAVNFTESTVVGTVEPPPYLIPHFMAVVDVMLDYKCHPLKTKKMPKVGLIWADSTVMKEEEAPKMKGMHFMIQKRTDFGPDGWDKVCPGAKFDLVKAEDTNHFTLMTKARVYLVSELIERVMG</sequence>
<evidence type="ECO:0000313" key="12">
    <source>
        <dbReference type="EMBL" id="UJO25206.1"/>
    </source>
</evidence>
<evidence type="ECO:0000313" key="13">
    <source>
        <dbReference type="Proteomes" id="UP000756132"/>
    </source>
</evidence>
<feature type="compositionally biased region" description="Low complexity" evidence="8">
    <location>
        <begin position="2082"/>
        <end position="2095"/>
    </location>
</feature>
<dbReference type="SMART" id="SM00827">
    <property type="entry name" value="PKS_AT"/>
    <property type="match status" value="1"/>
</dbReference>
<keyword evidence="2" id="KW-0596">Phosphopantetheine</keyword>
<dbReference type="FunFam" id="3.10.129.110:FF:000001">
    <property type="entry name" value="Sterigmatocystin biosynthesis polyketide synthase"/>
    <property type="match status" value="1"/>
</dbReference>
<evidence type="ECO:0000259" key="10">
    <source>
        <dbReference type="PROSITE" id="PS52004"/>
    </source>
</evidence>
<evidence type="ECO:0000256" key="1">
    <source>
        <dbReference type="ARBA" id="ARBA00001957"/>
    </source>
</evidence>
<gene>
    <name evidence="12" type="ORF">CLAFUR5_14164</name>
</gene>
<name>A0A9Q8PME4_PASFU</name>
<dbReference type="Pfam" id="PF00550">
    <property type="entry name" value="PP-binding"/>
    <property type="match status" value="3"/>
</dbReference>
<dbReference type="FunFam" id="1.10.1200.10:FF:000011">
    <property type="entry name" value="Sterigmatocystin biosynthesis polyketide synthase"/>
    <property type="match status" value="3"/>
</dbReference>
<dbReference type="InterPro" id="IPR014030">
    <property type="entry name" value="Ketoacyl_synth_N"/>
</dbReference>
<feature type="domain" description="Ketosynthase family 3 (KS3)" evidence="10">
    <location>
        <begin position="372"/>
        <end position="805"/>
    </location>
</feature>
<feature type="domain" description="Carrier" evidence="9">
    <location>
        <begin position="2003"/>
        <end position="2082"/>
    </location>
</feature>
<feature type="region of interest" description="Disordered" evidence="8">
    <location>
        <begin position="2079"/>
        <end position="2128"/>
    </location>
</feature>
<keyword evidence="13" id="KW-1185">Reference proteome</keyword>
<dbReference type="InterPro" id="IPR016036">
    <property type="entry name" value="Malonyl_transacylase_ACP-bd"/>
</dbReference>
<dbReference type="CDD" id="cd00833">
    <property type="entry name" value="PKS"/>
    <property type="match status" value="1"/>
</dbReference>
<dbReference type="KEGG" id="ffu:CLAFUR5_14164"/>
<dbReference type="RefSeq" id="XP_047769572.1">
    <property type="nucleotide sequence ID" value="XM_047913312.1"/>
</dbReference>
<dbReference type="Proteomes" id="UP000756132">
    <property type="component" value="Chromosome 13"/>
</dbReference>
<dbReference type="Gene3D" id="3.40.366.10">
    <property type="entry name" value="Malonyl-Coenzyme A Acyl Carrier Protein, domain 2"/>
    <property type="match status" value="2"/>
</dbReference>
<feature type="region of interest" description="N-terminal hotdog fold" evidence="7">
    <location>
        <begin position="1341"/>
        <end position="1484"/>
    </location>
</feature>
<evidence type="ECO:0000256" key="4">
    <source>
        <dbReference type="ARBA" id="ARBA00022679"/>
    </source>
</evidence>
<reference evidence="12" key="2">
    <citation type="journal article" date="2022" name="Microb. Genom.">
        <title>A chromosome-scale genome assembly of the tomato pathogen Cladosporium fulvum reveals a compartmentalized genome architecture and the presence of a dispensable chromosome.</title>
        <authorList>
            <person name="Zaccaron A.Z."/>
            <person name="Chen L.H."/>
            <person name="Samaras A."/>
            <person name="Stergiopoulos I."/>
        </authorList>
    </citation>
    <scope>NUCLEOTIDE SEQUENCE</scope>
    <source>
        <strain evidence="12">Race5_Kim</strain>
    </source>
</reference>
<dbReference type="Pfam" id="PF14765">
    <property type="entry name" value="PS-DH"/>
    <property type="match status" value="1"/>
</dbReference>
<accession>A0A9Q8PME4</accession>
<feature type="region of interest" description="C-terminal hotdog fold" evidence="7">
    <location>
        <begin position="1511"/>
        <end position="1659"/>
    </location>
</feature>
<dbReference type="SUPFAM" id="SSF53474">
    <property type="entry name" value="alpha/beta-Hydrolases"/>
    <property type="match status" value="1"/>
</dbReference>
<dbReference type="InterPro" id="IPR032088">
    <property type="entry name" value="SAT"/>
</dbReference>
<evidence type="ECO:0000256" key="7">
    <source>
        <dbReference type="PROSITE-ProRule" id="PRU01363"/>
    </source>
</evidence>
<dbReference type="InterPro" id="IPR020806">
    <property type="entry name" value="PKS_PP-bd"/>
</dbReference>
<feature type="active site" description="Proton donor; for dehydratase activity" evidence="7">
    <location>
        <position position="1571"/>
    </location>
</feature>
<feature type="compositionally biased region" description="Low complexity" evidence="8">
    <location>
        <begin position="1812"/>
        <end position="1828"/>
    </location>
</feature>
<dbReference type="PANTHER" id="PTHR43775">
    <property type="entry name" value="FATTY ACID SYNTHASE"/>
    <property type="match status" value="1"/>
</dbReference>
<dbReference type="SUPFAM" id="SSF55048">
    <property type="entry name" value="Probable ACP-binding domain of malonyl-CoA ACP transacylase"/>
    <property type="match status" value="1"/>
</dbReference>
<dbReference type="InterPro" id="IPR016035">
    <property type="entry name" value="Acyl_Trfase/lysoPLipase"/>
</dbReference>
<keyword evidence="5" id="KW-0677">Repeat</keyword>
<dbReference type="SUPFAM" id="SSF53901">
    <property type="entry name" value="Thiolase-like"/>
    <property type="match status" value="1"/>
</dbReference>
<dbReference type="Gene3D" id="3.40.50.1820">
    <property type="entry name" value="alpha/beta hydrolase"/>
    <property type="match status" value="1"/>
</dbReference>
<feature type="region of interest" description="Disordered" evidence="8">
    <location>
        <begin position="1956"/>
        <end position="1975"/>
    </location>
</feature>
<feature type="domain" description="Carrier" evidence="9">
    <location>
        <begin position="1729"/>
        <end position="1808"/>
    </location>
</feature>
<dbReference type="NCBIfam" id="TIGR04532">
    <property type="entry name" value="PT_fungal_PKS"/>
    <property type="match status" value="1"/>
</dbReference>
<keyword evidence="3" id="KW-0597">Phosphoprotein</keyword>
<dbReference type="Gene3D" id="3.30.70.250">
    <property type="entry name" value="Malonyl-CoA ACP transacylase, ACP-binding"/>
    <property type="match status" value="1"/>
</dbReference>
<keyword evidence="6" id="KW-0511">Multifunctional enzyme</keyword>
<evidence type="ECO:0000256" key="8">
    <source>
        <dbReference type="SAM" id="MobiDB-lite"/>
    </source>
</evidence>
<feature type="domain" description="PKS/mFAS DH" evidence="11">
    <location>
        <begin position="1341"/>
        <end position="1659"/>
    </location>
</feature>
<dbReference type="PANTHER" id="PTHR43775:SF40">
    <property type="entry name" value="NORSOLORINIC ACID SYNTHASE STCA"/>
    <property type="match status" value="1"/>
</dbReference>
<protein>
    <submittedName>
        <fullName evidence="12">Norsolorinic acid synthase</fullName>
    </submittedName>
</protein>
<dbReference type="InterPro" id="IPR001227">
    <property type="entry name" value="Ac_transferase_dom_sf"/>
</dbReference>
<keyword evidence="4" id="KW-0808">Transferase</keyword>
<reference evidence="12" key="1">
    <citation type="submission" date="2021-12" db="EMBL/GenBank/DDBJ databases">
        <authorList>
            <person name="Zaccaron A."/>
            <person name="Stergiopoulos I."/>
        </authorList>
    </citation>
    <scope>NUCLEOTIDE SEQUENCE</scope>
    <source>
        <strain evidence="12">Race5_Kim</strain>
    </source>
</reference>
<dbReference type="Pfam" id="PF00698">
    <property type="entry name" value="Acyl_transf_1"/>
    <property type="match status" value="1"/>
</dbReference>
<dbReference type="SUPFAM" id="SSF47336">
    <property type="entry name" value="ACP-like"/>
    <property type="match status" value="3"/>
</dbReference>
<evidence type="ECO:0000256" key="2">
    <source>
        <dbReference type="ARBA" id="ARBA00022450"/>
    </source>
</evidence>
<dbReference type="GO" id="GO:0004312">
    <property type="term" value="F:fatty acid synthase activity"/>
    <property type="evidence" value="ECO:0007669"/>
    <property type="project" value="TreeGrafter"/>
</dbReference>
<dbReference type="InterPro" id="IPR029058">
    <property type="entry name" value="AB_hydrolase_fold"/>
</dbReference>
<dbReference type="SMART" id="SM00823">
    <property type="entry name" value="PKS_PP"/>
    <property type="match status" value="3"/>
</dbReference>
<dbReference type="SUPFAM" id="SSF52151">
    <property type="entry name" value="FabD/lysophospholipase-like"/>
    <property type="match status" value="1"/>
</dbReference>
<dbReference type="Pfam" id="PF00975">
    <property type="entry name" value="Thioesterase"/>
    <property type="match status" value="1"/>
</dbReference>
<evidence type="ECO:0000259" key="11">
    <source>
        <dbReference type="PROSITE" id="PS52019"/>
    </source>
</evidence>
<dbReference type="PROSITE" id="PS52019">
    <property type="entry name" value="PKS_MFAS_DH"/>
    <property type="match status" value="1"/>
</dbReference>
<dbReference type="InterPro" id="IPR049551">
    <property type="entry name" value="PKS_DH_C"/>
</dbReference>
<dbReference type="EMBL" id="CP090175">
    <property type="protein sequence ID" value="UJO25206.1"/>
    <property type="molecule type" value="Genomic_DNA"/>
</dbReference>
<dbReference type="FunFam" id="3.40.50.1820:FF:000116">
    <property type="entry name" value="Sterigmatocystin biosynthesis polyketide synthase"/>
    <property type="match status" value="1"/>
</dbReference>
<dbReference type="Gene3D" id="1.10.1200.10">
    <property type="entry name" value="ACP-like"/>
    <property type="match status" value="3"/>
</dbReference>
<dbReference type="Pfam" id="PF00109">
    <property type="entry name" value="ketoacyl-synt"/>
    <property type="match status" value="1"/>
</dbReference>
<dbReference type="PROSITE" id="PS50075">
    <property type="entry name" value="CARRIER"/>
    <property type="match status" value="3"/>
</dbReference>
<dbReference type="FunFam" id="3.40.366.10:FF:000002">
    <property type="entry name" value="Probable polyketide synthase 2"/>
    <property type="match status" value="1"/>
</dbReference>
<dbReference type="InterPro" id="IPR014043">
    <property type="entry name" value="Acyl_transferase_dom"/>
</dbReference>
<dbReference type="Pfam" id="PF02801">
    <property type="entry name" value="Ketoacyl-synt_C"/>
    <property type="match status" value="1"/>
</dbReference>
<dbReference type="InterPro" id="IPR009081">
    <property type="entry name" value="PP-bd_ACP"/>
</dbReference>
<feature type="region of interest" description="Disordered" evidence="8">
    <location>
        <begin position="1812"/>
        <end position="1843"/>
    </location>
</feature>
<dbReference type="Gene3D" id="3.10.129.110">
    <property type="entry name" value="Polyketide synthase dehydratase"/>
    <property type="match status" value="1"/>
</dbReference>
<dbReference type="Gene3D" id="3.40.47.10">
    <property type="match status" value="1"/>
</dbReference>
<dbReference type="FunFam" id="3.40.47.10:FF:000031">
    <property type="entry name" value="Sterigmatocystin biosynthesis polyketide synthase"/>
    <property type="match status" value="1"/>
</dbReference>
<organism evidence="12 13">
    <name type="scientific">Passalora fulva</name>
    <name type="common">Tomato leaf mold</name>
    <name type="synonym">Cladosporium fulvum</name>
    <dbReference type="NCBI Taxonomy" id="5499"/>
    <lineage>
        <taxon>Eukaryota</taxon>
        <taxon>Fungi</taxon>
        <taxon>Dikarya</taxon>
        <taxon>Ascomycota</taxon>
        <taxon>Pezizomycotina</taxon>
        <taxon>Dothideomycetes</taxon>
        <taxon>Dothideomycetidae</taxon>
        <taxon>Mycosphaerellales</taxon>
        <taxon>Mycosphaerellaceae</taxon>
        <taxon>Fulvia</taxon>
    </lineage>
</organism>
<evidence type="ECO:0000256" key="5">
    <source>
        <dbReference type="ARBA" id="ARBA00022737"/>
    </source>
</evidence>
<dbReference type="SMART" id="SM00825">
    <property type="entry name" value="PKS_KS"/>
    <property type="match status" value="1"/>
</dbReference>
<dbReference type="InterPro" id="IPR050091">
    <property type="entry name" value="PKS_NRPS_Biosynth_Enz"/>
</dbReference>
<dbReference type="PROSITE" id="PS52004">
    <property type="entry name" value="KS3_2"/>
    <property type="match status" value="1"/>
</dbReference>